<accession>A0A4P8I0M1</accession>
<dbReference type="EMBL" id="JACHXS010000004">
    <property type="protein sequence ID" value="MBB3221800.1"/>
    <property type="molecule type" value="Genomic_DNA"/>
</dbReference>
<dbReference type="GO" id="GO:0003677">
    <property type="term" value="F:DNA binding"/>
    <property type="evidence" value="ECO:0007669"/>
    <property type="project" value="UniProtKB-KW"/>
</dbReference>
<evidence type="ECO:0000256" key="3">
    <source>
        <dbReference type="ARBA" id="ARBA00023163"/>
    </source>
</evidence>
<dbReference type="InterPro" id="IPR036388">
    <property type="entry name" value="WH-like_DNA-bd_sf"/>
</dbReference>
<evidence type="ECO:0000259" key="4">
    <source>
        <dbReference type="PROSITE" id="PS51118"/>
    </source>
</evidence>
<dbReference type="PROSITE" id="PS51118">
    <property type="entry name" value="HTH_HXLR"/>
    <property type="match status" value="1"/>
</dbReference>
<evidence type="ECO:0000256" key="2">
    <source>
        <dbReference type="ARBA" id="ARBA00023125"/>
    </source>
</evidence>
<organism evidence="5 8">
    <name type="scientific">Pseudoduganella umbonata</name>
    <dbReference type="NCBI Taxonomy" id="864828"/>
    <lineage>
        <taxon>Bacteria</taxon>
        <taxon>Pseudomonadati</taxon>
        <taxon>Pseudomonadota</taxon>
        <taxon>Betaproteobacteria</taxon>
        <taxon>Burkholderiales</taxon>
        <taxon>Oxalobacteraceae</taxon>
        <taxon>Telluria group</taxon>
        <taxon>Pseudoduganella</taxon>
    </lineage>
</organism>
<evidence type="ECO:0000313" key="5">
    <source>
        <dbReference type="EMBL" id="MBB3221800.1"/>
    </source>
</evidence>
<dbReference type="OrthoDB" id="9807069at2"/>
<dbReference type="SUPFAM" id="SSF46785">
    <property type="entry name" value="Winged helix' DNA-binding domain"/>
    <property type="match status" value="1"/>
</dbReference>
<feature type="domain" description="HTH hxlR-type" evidence="4">
    <location>
        <begin position="12"/>
        <end position="109"/>
    </location>
</feature>
<dbReference type="Proteomes" id="UP000584325">
    <property type="component" value="Unassembled WGS sequence"/>
</dbReference>
<evidence type="ECO:0000313" key="7">
    <source>
        <dbReference type="Proteomes" id="UP000298763"/>
    </source>
</evidence>
<evidence type="ECO:0000313" key="6">
    <source>
        <dbReference type="EMBL" id="QCP14390.1"/>
    </source>
</evidence>
<keyword evidence="1" id="KW-0805">Transcription regulation</keyword>
<name>A0A4P8I0M1_9BURK</name>
<dbReference type="InterPro" id="IPR036390">
    <property type="entry name" value="WH_DNA-bd_sf"/>
</dbReference>
<dbReference type="Proteomes" id="UP000298763">
    <property type="component" value="Chromosome"/>
</dbReference>
<keyword evidence="3" id="KW-0804">Transcription</keyword>
<gene>
    <name evidence="6" type="ORF">FCL38_31200</name>
    <name evidence="5" type="ORF">FHS02_002610</name>
</gene>
<dbReference type="PANTHER" id="PTHR33204:SF18">
    <property type="entry name" value="TRANSCRIPTIONAL REGULATORY PROTEIN"/>
    <property type="match status" value="1"/>
</dbReference>
<dbReference type="RefSeq" id="WP_137317159.1">
    <property type="nucleotide sequence ID" value="NZ_CP040017.1"/>
</dbReference>
<dbReference type="InterPro" id="IPR002577">
    <property type="entry name" value="HTH_HxlR"/>
</dbReference>
<reference evidence="6 7" key="1">
    <citation type="submission" date="2019-05" db="EMBL/GenBank/DDBJ databases">
        <title>Draft Genome Sequences of Six Type Strains of the Genus Massilia.</title>
        <authorList>
            <person name="Miess H."/>
            <person name="Frediansyhah A."/>
            <person name="Gross H."/>
        </authorList>
    </citation>
    <scope>NUCLEOTIDE SEQUENCE [LARGE SCALE GENOMIC DNA]</scope>
    <source>
        <strain evidence="6 7">DSMZ 26121</strain>
    </source>
</reference>
<protein>
    <submittedName>
        <fullName evidence="5">DNA-binding HxlR family transcriptional regulator</fullName>
    </submittedName>
    <submittedName>
        <fullName evidence="6">Helix-turn-helix transcriptional regulator</fullName>
    </submittedName>
</protein>
<dbReference type="Pfam" id="PF01638">
    <property type="entry name" value="HxlR"/>
    <property type="match status" value="1"/>
</dbReference>
<sequence length="166" mass="18124">MAGRKNSRKEPCPVARGVDLVGERWALLIVRDAFDGVRRFGEFQRSLGVARNILADRLRLLVEAGILASQPASDGSAYQEYVLTAKGEDLFPVIVALRRWGERHLFAPGEPHSVLVLRDTGGVLTGEVLGDERHGAQALALRTADGRELSAADVYVKKVPADPDRQ</sequence>
<dbReference type="Gene3D" id="1.10.10.10">
    <property type="entry name" value="Winged helix-like DNA-binding domain superfamily/Winged helix DNA-binding domain"/>
    <property type="match status" value="1"/>
</dbReference>
<reference evidence="5 8" key="2">
    <citation type="submission" date="2020-08" db="EMBL/GenBank/DDBJ databases">
        <title>Genomic Encyclopedia of Type Strains, Phase III (KMG-III): the genomes of soil and plant-associated and newly described type strains.</title>
        <authorList>
            <person name="Whitman W."/>
        </authorList>
    </citation>
    <scope>NUCLEOTIDE SEQUENCE [LARGE SCALE GENOMIC DNA]</scope>
    <source>
        <strain evidence="5 8">CECT 7753</strain>
    </source>
</reference>
<dbReference type="AlphaFoldDB" id="A0A4P8I0M1"/>
<keyword evidence="7" id="KW-1185">Reference proteome</keyword>
<dbReference type="EMBL" id="CP040017">
    <property type="protein sequence ID" value="QCP14390.1"/>
    <property type="molecule type" value="Genomic_DNA"/>
</dbReference>
<proteinExistence type="predicted"/>
<evidence type="ECO:0000313" key="8">
    <source>
        <dbReference type="Proteomes" id="UP000584325"/>
    </source>
</evidence>
<keyword evidence="2 5" id="KW-0238">DNA-binding</keyword>
<dbReference type="PANTHER" id="PTHR33204">
    <property type="entry name" value="TRANSCRIPTIONAL REGULATOR, MARR FAMILY"/>
    <property type="match status" value="1"/>
</dbReference>
<evidence type="ECO:0000256" key="1">
    <source>
        <dbReference type="ARBA" id="ARBA00023015"/>
    </source>
</evidence>